<name>A0A4C1WSX3_EUMVA</name>
<evidence type="ECO:0000313" key="2">
    <source>
        <dbReference type="Proteomes" id="UP000299102"/>
    </source>
</evidence>
<proteinExistence type="predicted"/>
<gene>
    <name evidence="1" type="ORF">EVAR_96618_1</name>
</gene>
<comment type="caution">
    <text evidence="1">The sequence shown here is derived from an EMBL/GenBank/DDBJ whole genome shotgun (WGS) entry which is preliminary data.</text>
</comment>
<organism evidence="1 2">
    <name type="scientific">Eumeta variegata</name>
    <name type="common">Bagworm moth</name>
    <name type="synonym">Eumeta japonica</name>
    <dbReference type="NCBI Taxonomy" id="151549"/>
    <lineage>
        <taxon>Eukaryota</taxon>
        <taxon>Metazoa</taxon>
        <taxon>Ecdysozoa</taxon>
        <taxon>Arthropoda</taxon>
        <taxon>Hexapoda</taxon>
        <taxon>Insecta</taxon>
        <taxon>Pterygota</taxon>
        <taxon>Neoptera</taxon>
        <taxon>Endopterygota</taxon>
        <taxon>Lepidoptera</taxon>
        <taxon>Glossata</taxon>
        <taxon>Ditrysia</taxon>
        <taxon>Tineoidea</taxon>
        <taxon>Psychidae</taxon>
        <taxon>Oiketicinae</taxon>
        <taxon>Eumeta</taxon>
    </lineage>
</organism>
<evidence type="ECO:0000313" key="1">
    <source>
        <dbReference type="EMBL" id="GBP53940.1"/>
    </source>
</evidence>
<sequence>MSYLSLQGTGRNPVVCSLAPLRTTADEQVHYENYINIKTIQGVNEYANRQKVGDQCRPWTIATPEESLRVTGLLGRSKTSDGKVIDGGELSGSGTVGILLLNEMQQWGLIFHVCICKSEESLRFSGPISVLQPRQPK</sequence>
<protein>
    <submittedName>
        <fullName evidence="1">Uncharacterized protein</fullName>
    </submittedName>
</protein>
<dbReference type="AlphaFoldDB" id="A0A4C1WSX3"/>
<keyword evidence="2" id="KW-1185">Reference proteome</keyword>
<dbReference type="EMBL" id="BGZK01000636">
    <property type="protein sequence ID" value="GBP53940.1"/>
    <property type="molecule type" value="Genomic_DNA"/>
</dbReference>
<accession>A0A4C1WSX3</accession>
<reference evidence="1 2" key="1">
    <citation type="journal article" date="2019" name="Commun. Biol.">
        <title>The bagworm genome reveals a unique fibroin gene that provides high tensile strength.</title>
        <authorList>
            <person name="Kono N."/>
            <person name="Nakamura H."/>
            <person name="Ohtoshi R."/>
            <person name="Tomita M."/>
            <person name="Numata K."/>
            <person name="Arakawa K."/>
        </authorList>
    </citation>
    <scope>NUCLEOTIDE SEQUENCE [LARGE SCALE GENOMIC DNA]</scope>
</reference>
<dbReference type="Proteomes" id="UP000299102">
    <property type="component" value="Unassembled WGS sequence"/>
</dbReference>